<dbReference type="OrthoDB" id="10687550at2759"/>
<organism evidence="2 3">
    <name type="scientific">Gonapodya prolifera (strain JEL478)</name>
    <name type="common">Monoblepharis prolifera</name>
    <dbReference type="NCBI Taxonomy" id="1344416"/>
    <lineage>
        <taxon>Eukaryota</taxon>
        <taxon>Fungi</taxon>
        <taxon>Fungi incertae sedis</taxon>
        <taxon>Chytridiomycota</taxon>
        <taxon>Chytridiomycota incertae sedis</taxon>
        <taxon>Monoblepharidomycetes</taxon>
        <taxon>Monoblepharidales</taxon>
        <taxon>Gonapodyaceae</taxon>
        <taxon>Gonapodya</taxon>
    </lineage>
</organism>
<feature type="region of interest" description="Disordered" evidence="1">
    <location>
        <begin position="305"/>
        <end position="325"/>
    </location>
</feature>
<feature type="region of interest" description="Disordered" evidence="1">
    <location>
        <begin position="1"/>
        <end position="27"/>
    </location>
</feature>
<keyword evidence="3" id="KW-1185">Reference proteome</keyword>
<feature type="compositionally biased region" description="Low complexity" evidence="1">
    <location>
        <begin position="156"/>
        <end position="176"/>
    </location>
</feature>
<evidence type="ECO:0000313" key="2">
    <source>
        <dbReference type="EMBL" id="KXS22052.1"/>
    </source>
</evidence>
<dbReference type="AlphaFoldDB" id="A0A139AZ67"/>
<protein>
    <submittedName>
        <fullName evidence="2">Uncharacterized protein</fullName>
    </submittedName>
</protein>
<accession>A0A139AZ67</accession>
<reference evidence="2 3" key="1">
    <citation type="journal article" date="2015" name="Genome Biol. Evol.">
        <title>Phylogenomic analyses indicate that early fungi evolved digesting cell walls of algal ancestors of land plants.</title>
        <authorList>
            <person name="Chang Y."/>
            <person name="Wang S."/>
            <person name="Sekimoto S."/>
            <person name="Aerts A.L."/>
            <person name="Choi C."/>
            <person name="Clum A."/>
            <person name="LaButti K.M."/>
            <person name="Lindquist E.A."/>
            <person name="Yee Ngan C."/>
            <person name="Ohm R.A."/>
            <person name="Salamov A.A."/>
            <person name="Grigoriev I.V."/>
            <person name="Spatafora J.W."/>
            <person name="Berbee M.L."/>
        </authorList>
    </citation>
    <scope>NUCLEOTIDE SEQUENCE [LARGE SCALE GENOMIC DNA]</scope>
    <source>
        <strain evidence="2 3">JEL478</strain>
    </source>
</reference>
<feature type="compositionally biased region" description="Polar residues" evidence="1">
    <location>
        <begin position="180"/>
        <end position="201"/>
    </location>
</feature>
<evidence type="ECO:0000256" key="1">
    <source>
        <dbReference type="SAM" id="MobiDB-lite"/>
    </source>
</evidence>
<dbReference type="EMBL" id="KQ965731">
    <property type="protein sequence ID" value="KXS22052.1"/>
    <property type="molecule type" value="Genomic_DNA"/>
</dbReference>
<feature type="compositionally biased region" description="Low complexity" evidence="1">
    <location>
        <begin position="64"/>
        <end position="73"/>
    </location>
</feature>
<feature type="compositionally biased region" description="Basic and acidic residues" evidence="1">
    <location>
        <begin position="312"/>
        <end position="322"/>
    </location>
</feature>
<proteinExistence type="predicted"/>
<feature type="compositionally biased region" description="Polar residues" evidence="1">
    <location>
        <begin position="12"/>
        <end position="27"/>
    </location>
</feature>
<evidence type="ECO:0000313" key="3">
    <source>
        <dbReference type="Proteomes" id="UP000070544"/>
    </source>
</evidence>
<gene>
    <name evidence="2" type="ORF">M427DRAFT_162918</name>
</gene>
<feature type="region of interest" description="Disordered" evidence="1">
    <location>
        <begin position="64"/>
        <end position="269"/>
    </location>
</feature>
<feature type="compositionally biased region" description="Polar residues" evidence="1">
    <location>
        <begin position="225"/>
        <end position="237"/>
    </location>
</feature>
<sequence>MRGGIDIVKGHSTVSTQSPTQGSGGTISATHLKDRLEATDSLIEPSGLVQIASAVSTAVTVALSPSSSVSTLPPARPQRAASVKKDRPPKPALDPQNVVESKLRSGRGATDVKRSTSVLRSKSRKDMVKQEPEGEDAVMTDAPMNYHATRSFSPISQSANSPTASTSSSPRSATLPKHASTGSLSSYNRNATSHHPSTIPSKRSVDASRDAVIAPPQKLTRKSNSHLSGFQFPQNPRSGGSGGHSGNSSSLKGSNRHHNNHRNSYDSSLPSTTAAWGGVNNQWQPQVFGATHDSMNIPGAYAAQVPPRHHKASGDKNSEKNRRPSHLWRYRDRIHVSLTMSLRHL</sequence>
<name>A0A139AZ67_GONPJ</name>
<dbReference type="Proteomes" id="UP000070544">
    <property type="component" value="Unassembled WGS sequence"/>
</dbReference>